<dbReference type="GO" id="GO:0005524">
    <property type="term" value="F:ATP binding"/>
    <property type="evidence" value="ECO:0007669"/>
    <property type="project" value="UniProtKB-KW"/>
</dbReference>
<comment type="catalytic activity">
    <reaction evidence="7">
        <text>L-threonyl-[protein] + ATP = O-phospho-L-threonyl-[protein] + ADP + H(+)</text>
        <dbReference type="Rhea" id="RHEA:46608"/>
        <dbReference type="Rhea" id="RHEA-COMP:11060"/>
        <dbReference type="Rhea" id="RHEA-COMP:11605"/>
        <dbReference type="ChEBI" id="CHEBI:15378"/>
        <dbReference type="ChEBI" id="CHEBI:30013"/>
        <dbReference type="ChEBI" id="CHEBI:30616"/>
        <dbReference type="ChEBI" id="CHEBI:61977"/>
        <dbReference type="ChEBI" id="CHEBI:456216"/>
        <dbReference type="EC" id="2.7.11.1"/>
    </reaction>
</comment>
<evidence type="ECO:0000313" key="13">
    <source>
        <dbReference type="Proteomes" id="UP001324115"/>
    </source>
</evidence>
<dbReference type="GO" id="GO:0005886">
    <property type="term" value="C:plasma membrane"/>
    <property type="evidence" value="ECO:0007669"/>
    <property type="project" value="TreeGrafter"/>
</dbReference>
<evidence type="ECO:0000256" key="1">
    <source>
        <dbReference type="ARBA" id="ARBA00012513"/>
    </source>
</evidence>
<evidence type="ECO:0000256" key="7">
    <source>
        <dbReference type="ARBA" id="ARBA00047899"/>
    </source>
</evidence>
<evidence type="ECO:0000256" key="9">
    <source>
        <dbReference type="SAM" id="MobiDB-lite"/>
    </source>
</evidence>
<dbReference type="FunFam" id="3.30.200.20:FF:001380">
    <property type="entry name" value="Protein kinase superfamily protein"/>
    <property type="match status" value="1"/>
</dbReference>
<organism evidence="12 13">
    <name type="scientific">Quercus rubra</name>
    <name type="common">Northern red oak</name>
    <name type="synonym">Quercus borealis</name>
    <dbReference type="NCBI Taxonomy" id="3512"/>
    <lineage>
        <taxon>Eukaryota</taxon>
        <taxon>Viridiplantae</taxon>
        <taxon>Streptophyta</taxon>
        <taxon>Embryophyta</taxon>
        <taxon>Tracheophyta</taxon>
        <taxon>Spermatophyta</taxon>
        <taxon>Magnoliopsida</taxon>
        <taxon>eudicotyledons</taxon>
        <taxon>Gunneridae</taxon>
        <taxon>Pentapetalae</taxon>
        <taxon>rosids</taxon>
        <taxon>fabids</taxon>
        <taxon>Fagales</taxon>
        <taxon>Fagaceae</taxon>
        <taxon>Quercus</taxon>
    </lineage>
</organism>
<dbReference type="SUPFAM" id="SSF56112">
    <property type="entry name" value="Protein kinase-like (PK-like)"/>
    <property type="match status" value="1"/>
</dbReference>
<dbReference type="Gene3D" id="1.10.510.10">
    <property type="entry name" value="Transferase(Phosphotransferase) domain 1"/>
    <property type="match status" value="1"/>
</dbReference>
<evidence type="ECO:0000313" key="12">
    <source>
        <dbReference type="EMBL" id="KAK4572639.1"/>
    </source>
</evidence>
<dbReference type="GO" id="GO:0004674">
    <property type="term" value="F:protein serine/threonine kinase activity"/>
    <property type="evidence" value="ECO:0007669"/>
    <property type="project" value="UniProtKB-KW"/>
</dbReference>
<dbReference type="FunFam" id="1.10.510.10:FF:001023">
    <property type="entry name" value="Os07g0541700 protein"/>
    <property type="match status" value="1"/>
</dbReference>
<dbReference type="Pfam" id="PF07714">
    <property type="entry name" value="PK_Tyr_Ser-Thr"/>
    <property type="match status" value="1"/>
</dbReference>
<keyword evidence="4" id="KW-0547">Nucleotide-binding</keyword>
<dbReference type="InterPro" id="IPR000719">
    <property type="entry name" value="Prot_kinase_dom"/>
</dbReference>
<feature type="transmembrane region" description="Helical" evidence="10">
    <location>
        <begin position="12"/>
        <end position="32"/>
    </location>
</feature>
<dbReference type="EC" id="2.7.11.1" evidence="1"/>
<dbReference type="PROSITE" id="PS50011">
    <property type="entry name" value="PROTEIN_KINASE_DOM"/>
    <property type="match status" value="1"/>
</dbReference>
<feature type="domain" description="Protein kinase" evidence="11">
    <location>
        <begin position="258"/>
        <end position="565"/>
    </location>
</feature>
<dbReference type="GO" id="GO:0007166">
    <property type="term" value="P:cell surface receptor signaling pathway"/>
    <property type="evidence" value="ECO:0007669"/>
    <property type="project" value="InterPro"/>
</dbReference>
<reference evidence="12 13" key="1">
    <citation type="journal article" date="2023" name="G3 (Bethesda)">
        <title>A haplotype-resolved chromosome-scale genome for Quercus rubra L. provides insights into the genetics of adaptive traits for red oak species.</title>
        <authorList>
            <person name="Kapoor B."/>
            <person name="Jenkins J."/>
            <person name="Schmutz J."/>
            <person name="Zhebentyayeva T."/>
            <person name="Kuelheim C."/>
            <person name="Coggeshall M."/>
            <person name="Heim C."/>
            <person name="Lasky J.R."/>
            <person name="Leites L."/>
            <person name="Islam-Faridi N."/>
            <person name="Romero-Severson J."/>
            <person name="DeLeo V.L."/>
            <person name="Lucas S.M."/>
            <person name="Lazic D."/>
            <person name="Gailing O."/>
            <person name="Carlson J."/>
            <person name="Staton M."/>
        </authorList>
    </citation>
    <scope>NUCLEOTIDE SEQUENCE [LARGE SCALE GENOMIC DNA]</scope>
    <source>
        <strain evidence="12">Pseudo-F2</strain>
    </source>
</reference>
<feature type="region of interest" description="Disordered" evidence="9">
    <location>
        <begin position="582"/>
        <end position="610"/>
    </location>
</feature>
<evidence type="ECO:0000256" key="4">
    <source>
        <dbReference type="ARBA" id="ARBA00022741"/>
    </source>
</evidence>
<dbReference type="EMBL" id="JAXUIC010000009">
    <property type="protein sequence ID" value="KAK4572639.1"/>
    <property type="molecule type" value="Genomic_DNA"/>
</dbReference>
<gene>
    <name evidence="12" type="ORF">RGQ29_030884</name>
</gene>
<keyword evidence="5" id="KW-0418">Kinase</keyword>
<evidence type="ECO:0000256" key="6">
    <source>
        <dbReference type="ARBA" id="ARBA00022840"/>
    </source>
</evidence>
<feature type="compositionally biased region" description="Basic and acidic residues" evidence="9">
    <location>
        <begin position="582"/>
        <end position="601"/>
    </location>
</feature>
<keyword evidence="10" id="KW-0472">Membrane</keyword>
<dbReference type="PANTHER" id="PTHR27005:SF468">
    <property type="entry name" value="OS01G0310500 PROTEIN"/>
    <property type="match status" value="1"/>
</dbReference>
<keyword evidence="3" id="KW-0808">Transferase</keyword>
<comment type="caution">
    <text evidence="12">The sequence shown here is derived from an EMBL/GenBank/DDBJ whole genome shotgun (WGS) entry which is preliminary data.</text>
</comment>
<sequence>MGFHSKLVQVIKVGVILSAIMAAAITAFPIALPNCPDSCGNVKIPSPFGTTEGCYLNDTAVDGDYFINCTSNAYGQPQQMIWNINVISISMEGEIDIQMYNSIDCYDEYGTPLSNINPWLRVPGFRVSVTKNKFMAVGCDTYAYLNGILNGQPFSVGCLSVYNNTRSIVNGTCAGIGCCQIDFPRDLTGVNFKAYSFKNHTQVWKFNPCSFAFIIQEDKFNFSSDYLISLRSNETLPMALDWGDCTCIDLNPNNGSGYRCNCMVGYGGNPYLKDGCQGTGIGLIVMLVCCSWLYLIVKQRKLIKLKEKLFKQNGENSIETAKIFTIEELKKATNKKAKIVDQSQIEQFVNKIVVLSQINHRYVVKLLGCCLEKSIPLLVYEFIPNGTLFEYIHNEKKVSTISWETCIRIVTEIAKALSYLHSATSIPIIHRDVKSSNILLDSNYTAKVSNFGALRLVPLDQTEVATMVQGTIGYLDPEYLHTSQLTEKSDVYSFEVVLIELLTRRKARIDVLEKHIATEGNVEQLKEVANLVKKCLRLKREDRPTMKEVATELEGLRKTKKHSWINVNSNFEETEHLLAKTSDSSKYDVRNKSTEVYDKSTEGPCDVGLR</sequence>
<keyword evidence="2" id="KW-0723">Serine/threonine-protein kinase</keyword>
<keyword evidence="6" id="KW-0067">ATP-binding</keyword>
<dbReference type="InterPro" id="IPR011009">
    <property type="entry name" value="Kinase-like_dom_sf"/>
</dbReference>
<comment type="catalytic activity">
    <reaction evidence="8">
        <text>L-seryl-[protein] + ATP = O-phospho-L-seryl-[protein] + ADP + H(+)</text>
        <dbReference type="Rhea" id="RHEA:17989"/>
        <dbReference type="Rhea" id="RHEA-COMP:9863"/>
        <dbReference type="Rhea" id="RHEA-COMP:11604"/>
        <dbReference type="ChEBI" id="CHEBI:15378"/>
        <dbReference type="ChEBI" id="CHEBI:29999"/>
        <dbReference type="ChEBI" id="CHEBI:30616"/>
        <dbReference type="ChEBI" id="CHEBI:83421"/>
        <dbReference type="ChEBI" id="CHEBI:456216"/>
        <dbReference type="EC" id="2.7.11.1"/>
    </reaction>
</comment>
<evidence type="ECO:0000256" key="3">
    <source>
        <dbReference type="ARBA" id="ARBA00022679"/>
    </source>
</evidence>
<dbReference type="PANTHER" id="PTHR27005">
    <property type="entry name" value="WALL-ASSOCIATED RECEPTOR KINASE-LIKE 21"/>
    <property type="match status" value="1"/>
</dbReference>
<evidence type="ECO:0000256" key="2">
    <source>
        <dbReference type="ARBA" id="ARBA00022527"/>
    </source>
</evidence>
<dbReference type="InterPro" id="IPR008271">
    <property type="entry name" value="Ser/Thr_kinase_AS"/>
</dbReference>
<dbReference type="PROSITE" id="PS00108">
    <property type="entry name" value="PROTEIN_KINASE_ST"/>
    <property type="match status" value="1"/>
</dbReference>
<accession>A0AAN7IEU8</accession>
<dbReference type="AlphaFoldDB" id="A0AAN7IEU8"/>
<dbReference type="InterPro" id="IPR001245">
    <property type="entry name" value="Ser-Thr/Tyr_kinase_cat_dom"/>
</dbReference>
<name>A0AAN7IEU8_QUERU</name>
<dbReference type="Proteomes" id="UP001324115">
    <property type="component" value="Unassembled WGS sequence"/>
</dbReference>
<evidence type="ECO:0000256" key="8">
    <source>
        <dbReference type="ARBA" id="ARBA00048679"/>
    </source>
</evidence>
<evidence type="ECO:0000256" key="10">
    <source>
        <dbReference type="SAM" id="Phobius"/>
    </source>
</evidence>
<keyword evidence="10" id="KW-1133">Transmembrane helix</keyword>
<proteinExistence type="predicted"/>
<protein>
    <recommendedName>
        <fullName evidence="1">non-specific serine/threonine protein kinase</fullName>
        <ecNumber evidence="1">2.7.11.1</ecNumber>
    </recommendedName>
</protein>
<dbReference type="InterPro" id="IPR045274">
    <property type="entry name" value="WAK-like"/>
</dbReference>
<dbReference type="SMART" id="SM00220">
    <property type="entry name" value="S_TKc"/>
    <property type="match status" value="1"/>
</dbReference>
<keyword evidence="13" id="KW-1185">Reference proteome</keyword>
<evidence type="ECO:0000256" key="5">
    <source>
        <dbReference type="ARBA" id="ARBA00022777"/>
    </source>
</evidence>
<keyword evidence="10" id="KW-0812">Transmembrane</keyword>
<evidence type="ECO:0000259" key="11">
    <source>
        <dbReference type="PROSITE" id="PS50011"/>
    </source>
</evidence>